<keyword evidence="2 6" id="KW-0812">Transmembrane</keyword>
<keyword evidence="3 6" id="KW-1133">Transmembrane helix</keyword>
<feature type="transmembrane region" description="Helical" evidence="6">
    <location>
        <begin position="323"/>
        <end position="344"/>
    </location>
</feature>
<evidence type="ECO:0000256" key="2">
    <source>
        <dbReference type="ARBA" id="ARBA00022692"/>
    </source>
</evidence>
<feature type="transmembrane region" description="Helical" evidence="6">
    <location>
        <begin position="190"/>
        <end position="209"/>
    </location>
</feature>
<gene>
    <name evidence="7" type="ORF">QWT69_03000</name>
</gene>
<sequence>MKILSKVFNSVLILLIVSTLLAAVGSAITKEPVLLTVIRSDSMVPVWERGDMVVIRNVNEKDPVAIGDIVFFTTDKGSLADKGWIAHRIIAGEAEKGYVTQGDANKQTDQDSAASGLIPRDKIVAKALTIGQTPLVIPKVGYFSLWMEKYQGNPYLLPVFAIILAILIGIGELKQGKKRKKKSKGLELQLIYMIGGLVIAVILGGSMLASSQHIKLVYEVSETGNGALMGSAVGILQVGDVITQPLSELRNDGFIPSIGVITTDDRQIKVSHDKLFLSKGQFIEATYTLDAKQPGKYDTSIRVGVFYPFLPSSIIYFLAEKSYWLALTVISIIPGIPLMLYPFFDTKMRRQMVRVFRKRSRKLRASLPF</sequence>
<evidence type="ECO:0000256" key="5">
    <source>
        <dbReference type="NCBIfam" id="TIGR02228"/>
    </source>
</evidence>
<organism evidence="7 8">
    <name type="scientific">Sporosarcina oncorhynchi</name>
    <dbReference type="NCBI Taxonomy" id="3056444"/>
    <lineage>
        <taxon>Bacteria</taxon>
        <taxon>Bacillati</taxon>
        <taxon>Bacillota</taxon>
        <taxon>Bacilli</taxon>
        <taxon>Bacillales</taxon>
        <taxon>Caryophanaceae</taxon>
        <taxon>Sporosarcina</taxon>
    </lineage>
</organism>
<name>A0ABZ0L8Y8_9BACL</name>
<dbReference type="NCBIfam" id="TIGR02228">
    <property type="entry name" value="sigpep_I_arch"/>
    <property type="match status" value="1"/>
</dbReference>
<dbReference type="EC" id="3.4.21.89" evidence="5"/>
<accession>A0ABZ0L8Y8</accession>
<dbReference type="InterPro" id="IPR036286">
    <property type="entry name" value="LexA/Signal_pep-like_sf"/>
</dbReference>
<evidence type="ECO:0000256" key="3">
    <source>
        <dbReference type="ARBA" id="ARBA00022989"/>
    </source>
</evidence>
<dbReference type="EMBL" id="CP129118">
    <property type="protein sequence ID" value="WOV88107.1"/>
    <property type="molecule type" value="Genomic_DNA"/>
</dbReference>
<dbReference type="Proteomes" id="UP001303902">
    <property type="component" value="Chromosome"/>
</dbReference>
<evidence type="ECO:0000256" key="4">
    <source>
        <dbReference type="ARBA" id="ARBA00023136"/>
    </source>
</evidence>
<evidence type="ECO:0000313" key="7">
    <source>
        <dbReference type="EMBL" id="WOV88107.1"/>
    </source>
</evidence>
<keyword evidence="4 6" id="KW-0472">Membrane</keyword>
<dbReference type="PANTHER" id="PTHR10806">
    <property type="entry name" value="SIGNAL PEPTIDASE COMPLEX CATALYTIC SUBUNIT SEC11"/>
    <property type="match status" value="1"/>
</dbReference>
<evidence type="ECO:0000313" key="8">
    <source>
        <dbReference type="Proteomes" id="UP001303902"/>
    </source>
</evidence>
<protein>
    <recommendedName>
        <fullName evidence="5">Signal peptidase I</fullName>
        <ecNumber evidence="5">3.4.21.89</ecNumber>
    </recommendedName>
</protein>
<dbReference type="Gene3D" id="2.10.109.10">
    <property type="entry name" value="Umud Fragment, subunit A"/>
    <property type="match status" value="1"/>
</dbReference>
<feature type="transmembrane region" description="Helical" evidence="6">
    <location>
        <begin position="152"/>
        <end position="170"/>
    </location>
</feature>
<dbReference type="GO" id="GO:0009003">
    <property type="term" value="F:signal peptidase activity"/>
    <property type="evidence" value="ECO:0007669"/>
    <property type="project" value="UniProtKB-EC"/>
</dbReference>
<evidence type="ECO:0000256" key="6">
    <source>
        <dbReference type="SAM" id="Phobius"/>
    </source>
</evidence>
<dbReference type="CDD" id="cd06530">
    <property type="entry name" value="S26_SPase_I"/>
    <property type="match status" value="1"/>
</dbReference>
<reference evidence="7 8" key="1">
    <citation type="submission" date="2023-06" db="EMBL/GenBank/DDBJ databases">
        <title>Sporosarcina sp. nov., isolated from Korean tranditional fermented seafood 'Jeotgal'.</title>
        <authorList>
            <person name="Yang A.I."/>
            <person name="Shin N.-R."/>
        </authorList>
    </citation>
    <scope>NUCLEOTIDE SEQUENCE [LARGE SCALE GENOMIC DNA]</scope>
    <source>
        <strain evidence="7 8">T2O-4</strain>
    </source>
</reference>
<dbReference type="PANTHER" id="PTHR10806:SF6">
    <property type="entry name" value="SIGNAL PEPTIDASE COMPLEX CATALYTIC SUBUNIT SEC11"/>
    <property type="match status" value="1"/>
</dbReference>
<keyword evidence="7" id="KW-0378">Hydrolase</keyword>
<keyword evidence="8" id="KW-1185">Reference proteome</keyword>
<dbReference type="SUPFAM" id="SSF51306">
    <property type="entry name" value="LexA/Signal peptidase"/>
    <property type="match status" value="1"/>
</dbReference>
<dbReference type="RefSeq" id="WP_317968829.1">
    <property type="nucleotide sequence ID" value="NZ_CP129118.1"/>
</dbReference>
<evidence type="ECO:0000256" key="1">
    <source>
        <dbReference type="ARBA" id="ARBA00004370"/>
    </source>
</evidence>
<dbReference type="InterPro" id="IPR001733">
    <property type="entry name" value="Peptidase_S26B"/>
</dbReference>
<dbReference type="InterPro" id="IPR019533">
    <property type="entry name" value="Peptidase_S26"/>
</dbReference>
<comment type="subcellular location">
    <subcellularLocation>
        <location evidence="1">Membrane</location>
    </subcellularLocation>
</comment>
<proteinExistence type="predicted"/>